<name>A0A3D9KHB3_9BACL</name>
<comment type="caution">
    <text evidence="1">The sequence shown here is derived from an EMBL/GenBank/DDBJ whole genome shotgun (WGS) entry which is preliminary data.</text>
</comment>
<accession>A0A3D9KHB3</accession>
<dbReference type="AlphaFoldDB" id="A0A3D9KHB3"/>
<protein>
    <submittedName>
        <fullName evidence="1">Uncharacterized protein</fullName>
    </submittedName>
</protein>
<organism evidence="1 2">
    <name type="scientific">Cohnella phaseoli</name>
    <dbReference type="NCBI Taxonomy" id="456490"/>
    <lineage>
        <taxon>Bacteria</taxon>
        <taxon>Bacillati</taxon>
        <taxon>Bacillota</taxon>
        <taxon>Bacilli</taxon>
        <taxon>Bacillales</taxon>
        <taxon>Paenibacillaceae</taxon>
        <taxon>Cohnella</taxon>
    </lineage>
</organism>
<keyword evidence="2" id="KW-1185">Reference proteome</keyword>
<reference evidence="1 2" key="1">
    <citation type="submission" date="2018-07" db="EMBL/GenBank/DDBJ databases">
        <title>Genomic Encyclopedia of Type Strains, Phase III (KMG-III): the genomes of soil and plant-associated and newly described type strains.</title>
        <authorList>
            <person name="Whitman W."/>
        </authorList>
    </citation>
    <scope>NUCLEOTIDE SEQUENCE [LARGE SCALE GENOMIC DNA]</scope>
    <source>
        <strain evidence="1 2">CECT 7287</strain>
    </source>
</reference>
<evidence type="ECO:0000313" key="1">
    <source>
        <dbReference type="EMBL" id="RED85248.1"/>
    </source>
</evidence>
<dbReference type="OrthoDB" id="2484405at2"/>
<sequence>MKAASYEKWIWIELIGFDNRESDYGVAAYLDTVGFIPESIFLLLYTPDFVHAHKGMDTEWHLPMEACSYGARPYGKLHDRQEWTNFQLRSLVTELQKHGIDVYCSFFDIYQFHVGDTLRASEWCAAHPELYEMRKSGEAFPAINPLKRLKDGSWYEDLFVQDLMKVMSDYGFDGYHGADGYTSPRLSLAETDYSDDMVEQFIAATGVDIHTGLAARCDGNPLDMEQRADWIWNNKRLEWIRFHCERWGRLWDKIMSAIRKEGKKAYLNTAWTRDPFEAIYRYGVDYRRLSDSGIDGFVVETVGASLSAGAGETEYEPGAEFAAMLLSIKAYVPEQKLVCLNAIQDTNEQWDALSHAPTVLERDIYSLANLYLQNSSGISRCSGGFMACLGDGISRDGWNWIAKRWDGAFDGEPLRTAGVRMVWSDRLLHRSLEDYSETRHWPVHKYMTELISRGAPLHTIVNVKDIPETDGPILVTLLHLLPDEELQSVLAYRNGSSVLIGRMTERISRIQTIANWRIDCEINGLFCVTRDCSGEAVEAFAMEHSADFERQEERQRSGFKEGVSWLNSLYFSPVSEAFLSKCVEGIIDRTNVPKSLKNEAFIRAAVLETLPHRWRILISNLHMNYKSAHLDAGRPIDKITVLTDFPGVPVHPRGSEFSLYVPGRGIVMIELELQASGDE</sequence>
<dbReference type="Proteomes" id="UP000256977">
    <property type="component" value="Unassembled WGS sequence"/>
</dbReference>
<evidence type="ECO:0000313" key="2">
    <source>
        <dbReference type="Proteomes" id="UP000256977"/>
    </source>
</evidence>
<dbReference type="EMBL" id="QRDZ01000005">
    <property type="protein sequence ID" value="RED85248.1"/>
    <property type="molecule type" value="Genomic_DNA"/>
</dbReference>
<gene>
    <name evidence="1" type="ORF">DFP98_105259</name>
</gene>
<proteinExistence type="predicted"/>
<dbReference type="RefSeq" id="WP_116060244.1">
    <property type="nucleotide sequence ID" value="NZ_QRDZ01000005.1"/>
</dbReference>